<organism evidence="1 2">
    <name type="scientific">Funneliformis mosseae</name>
    <name type="common">Endomycorrhizal fungus</name>
    <name type="synonym">Glomus mosseae</name>
    <dbReference type="NCBI Taxonomy" id="27381"/>
    <lineage>
        <taxon>Eukaryota</taxon>
        <taxon>Fungi</taxon>
        <taxon>Fungi incertae sedis</taxon>
        <taxon>Mucoromycota</taxon>
        <taxon>Glomeromycotina</taxon>
        <taxon>Glomeromycetes</taxon>
        <taxon>Glomerales</taxon>
        <taxon>Glomeraceae</taxon>
        <taxon>Funneliformis</taxon>
    </lineage>
</organism>
<protein>
    <submittedName>
        <fullName evidence="1">11580_t:CDS:1</fullName>
    </submittedName>
</protein>
<gene>
    <name evidence="1" type="ORF">FMOSSE_LOCUS3133</name>
</gene>
<name>A0A9N8WAN4_FUNMO</name>
<accession>A0A9N8WAN4</accession>
<sequence length="65" mass="7744">MKRKKCLKILFPNNYETPPEWKIIDSMAEVQNFYSDVIRLNFIKVYEIAEIKSTNISQEFDVADQ</sequence>
<evidence type="ECO:0000313" key="1">
    <source>
        <dbReference type="EMBL" id="CAG8483171.1"/>
    </source>
</evidence>
<evidence type="ECO:0000313" key="2">
    <source>
        <dbReference type="Proteomes" id="UP000789375"/>
    </source>
</evidence>
<reference evidence="1" key="1">
    <citation type="submission" date="2021-06" db="EMBL/GenBank/DDBJ databases">
        <authorList>
            <person name="Kallberg Y."/>
            <person name="Tangrot J."/>
            <person name="Rosling A."/>
        </authorList>
    </citation>
    <scope>NUCLEOTIDE SEQUENCE</scope>
    <source>
        <strain evidence="1">87-6 pot B 2015</strain>
    </source>
</reference>
<comment type="caution">
    <text evidence="1">The sequence shown here is derived from an EMBL/GenBank/DDBJ whole genome shotgun (WGS) entry which is preliminary data.</text>
</comment>
<dbReference type="Proteomes" id="UP000789375">
    <property type="component" value="Unassembled WGS sequence"/>
</dbReference>
<dbReference type="AlphaFoldDB" id="A0A9N8WAN4"/>
<keyword evidence="2" id="KW-1185">Reference proteome</keyword>
<dbReference type="EMBL" id="CAJVPP010000443">
    <property type="protein sequence ID" value="CAG8483171.1"/>
    <property type="molecule type" value="Genomic_DNA"/>
</dbReference>
<proteinExistence type="predicted"/>